<dbReference type="GO" id="GO:0044716">
    <property type="term" value="F:8-oxo-GDP phosphatase activity"/>
    <property type="evidence" value="ECO:0007669"/>
    <property type="project" value="TreeGrafter"/>
</dbReference>
<dbReference type="PANTHER" id="PTHR47707">
    <property type="entry name" value="8-OXO-DGTP DIPHOSPHATASE"/>
    <property type="match status" value="1"/>
</dbReference>
<dbReference type="Proteomes" id="UP000479043">
    <property type="component" value="Unassembled WGS sequence"/>
</dbReference>
<evidence type="ECO:0000256" key="13">
    <source>
        <dbReference type="ARBA" id="ARBA00040794"/>
    </source>
</evidence>
<dbReference type="PRINTS" id="PR00502">
    <property type="entry name" value="NUDIXFAMILY"/>
</dbReference>
<dbReference type="InterPro" id="IPR020476">
    <property type="entry name" value="Nudix_hydrolase"/>
</dbReference>
<dbReference type="Gene3D" id="3.90.79.10">
    <property type="entry name" value="Nucleoside Triphosphate Pyrophosphohydrolase"/>
    <property type="match status" value="1"/>
</dbReference>
<dbReference type="InterPro" id="IPR000086">
    <property type="entry name" value="NUDIX_hydrolase_dom"/>
</dbReference>
<comment type="catalytic activity">
    <reaction evidence="10">
        <text>8-oxo-dGTP + H2O = 8-oxo-dGMP + diphosphate + H(+)</text>
        <dbReference type="Rhea" id="RHEA:31575"/>
        <dbReference type="ChEBI" id="CHEBI:15377"/>
        <dbReference type="ChEBI" id="CHEBI:15378"/>
        <dbReference type="ChEBI" id="CHEBI:33019"/>
        <dbReference type="ChEBI" id="CHEBI:63224"/>
        <dbReference type="ChEBI" id="CHEBI:77896"/>
        <dbReference type="EC" id="3.6.1.55"/>
    </reaction>
</comment>
<dbReference type="GO" id="GO:0044715">
    <property type="term" value="F:8-oxo-dGDP phosphatase activity"/>
    <property type="evidence" value="ECO:0007669"/>
    <property type="project" value="TreeGrafter"/>
</dbReference>
<organism evidence="18 19">
    <name type="scientific">Thalassovita mangrovi</name>
    <dbReference type="NCBI Taxonomy" id="2692236"/>
    <lineage>
        <taxon>Bacteria</taxon>
        <taxon>Pseudomonadati</taxon>
        <taxon>Pseudomonadota</taxon>
        <taxon>Alphaproteobacteria</taxon>
        <taxon>Rhodobacterales</taxon>
        <taxon>Roseobacteraceae</taxon>
        <taxon>Thalassovita</taxon>
    </lineage>
</organism>
<evidence type="ECO:0000313" key="19">
    <source>
        <dbReference type="Proteomes" id="UP000479043"/>
    </source>
</evidence>
<dbReference type="AlphaFoldDB" id="A0A6L8LIK4"/>
<protein>
    <recommendedName>
        <fullName evidence="13">8-oxo-dGTP diphosphatase</fullName>
        <ecNumber evidence="12">3.6.1.55</ecNumber>
    </recommendedName>
    <alternativeName>
        <fullName evidence="16">7,8-dihydro-8-oxoguanine-triphosphatase</fullName>
    </alternativeName>
    <alternativeName>
        <fullName evidence="15">Mutator protein MutT</fullName>
    </alternativeName>
    <alternativeName>
        <fullName evidence="14">dGTP pyrophosphohydrolase</fullName>
    </alternativeName>
</protein>
<dbReference type="Pfam" id="PF00293">
    <property type="entry name" value="NUDIX"/>
    <property type="match status" value="1"/>
</dbReference>
<evidence type="ECO:0000256" key="4">
    <source>
        <dbReference type="ARBA" id="ARBA00022705"/>
    </source>
</evidence>
<evidence type="ECO:0000313" key="18">
    <source>
        <dbReference type="EMBL" id="MYM55685.1"/>
    </source>
</evidence>
<dbReference type="GO" id="GO:0006281">
    <property type="term" value="P:DNA repair"/>
    <property type="evidence" value="ECO:0007669"/>
    <property type="project" value="UniProtKB-KW"/>
</dbReference>
<dbReference type="GO" id="GO:0008413">
    <property type="term" value="F:8-oxo-7,8-dihydroguanosine triphosphate pyrophosphatase activity"/>
    <property type="evidence" value="ECO:0007669"/>
    <property type="project" value="TreeGrafter"/>
</dbReference>
<evidence type="ECO:0000256" key="7">
    <source>
        <dbReference type="ARBA" id="ARBA00022801"/>
    </source>
</evidence>
<dbReference type="CDD" id="cd04682">
    <property type="entry name" value="NUDIX_Hydrolase"/>
    <property type="match status" value="1"/>
</dbReference>
<dbReference type="GO" id="GO:0035539">
    <property type="term" value="F:8-oxo-7,8-dihydrodeoxyguanosine triphosphate pyrophosphatase activity"/>
    <property type="evidence" value="ECO:0007669"/>
    <property type="project" value="UniProtKB-EC"/>
</dbReference>
<evidence type="ECO:0000256" key="5">
    <source>
        <dbReference type="ARBA" id="ARBA00022723"/>
    </source>
</evidence>
<proteinExistence type="inferred from homology"/>
<keyword evidence="9" id="KW-0234">DNA repair</keyword>
<dbReference type="PANTHER" id="PTHR47707:SF1">
    <property type="entry name" value="NUDIX HYDROLASE FAMILY PROTEIN"/>
    <property type="match status" value="1"/>
</dbReference>
<evidence type="ECO:0000256" key="12">
    <source>
        <dbReference type="ARBA" id="ARBA00038905"/>
    </source>
</evidence>
<gene>
    <name evidence="18" type="ORF">GR167_10235</name>
</gene>
<dbReference type="RefSeq" id="WP_160973361.1">
    <property type="nucleotide sequence ID" value="NZ_WWEN01000003.1"/>
</dbReference>
<dbReference type="EC" id="3.6.1.55" evidence="12"/>
<evidence type="ECO:0000256" key="1">
    <source>
        <dbReference type="ARBA" id="ARBA00001946"/>
    </source>
</evidence>
<dbReference type="InterPro" id="IPR015797">
    <property type="entry name" value="NUDIX_hydrolase-like_dom_sf"/>
</dbReference>
<comment type="similarity">
    <text evidence="2">Belongs to the Nudix hydrolase family.</text>
</comment>
<keyword evidence="3" id="KW-0515">Mutator protein</keyword>
<keyword evidence="7" id="KW-0378">Hydrolase</keyword>
<keyword evidence="6" id="KW-0227">DNA damage</keyword>
<evidence type="ECO:0000256" key="6">
    <source>
        <dbReference type="ARBA" id="ARBA00022763"/>
    </source>
</evidence>
<keyword evidence="19" id="KW-1185">Reference proteome</keyword>
<evidence type="ECO:0000256" key="2">
    <source>
        <dbReference type="ARBA" id="ARBA00005582"/>
    </source>
</evidence>
<evidence type="ECO:0000256" key="9">
    <source>
        <dbReference type="ARBA" id="ARBA00023204"/>
    </source>
</evidence>
<dbReference type="EMBL" id="WWEN01000003">
    <property type="protein sequence ID" value="MYM55685.1"/>
    <property type="molecule type" value="Genomic_DNA"/>
</dbReference>
<comment type="catalytic activity">
    <reaction evidence="11">
        <text>8-oxo-GTP + H2O = 8-oxo-GMP + diphosphate + H(+)</text>
        <dbReference type="Rhea" id="RHEA:67616"/>
        <dbReference type="ChEBI" id="CHEBI:15377"/>
        <dbReference type="ChEBI" id="CHEBI:15378"/>
        <dbReference type="ChEBI" id="CHEBI:33019"/>
        <dbReference type="ChEBI" id="CHEBI:143553"/>
        <dbReference type="ChEBI" id="CHEBI:145694"/>
    </reaction>
</comment>
<evidence type="ECO:0000256" key="16">
    <source>
        <dbReference type="ARBA" id="ARBA00042798"/>
    </source>
</evidence>
<sequence>MGIETQVTAFAGSKLLLFIGDQLAVILRDDFAHIPWPDHWDFPGGERDPGETPEQCVIRETREELAIALQPRDLVWKRDFPREGSLPVWFFAAHLEASRESDIRLGDEGQCWQLMAAETYLNHPRAIPHFAERLRLYLGECGR</sequence>
<keyword evidence="4" id="KW-0235">DNA replication</keyword>
<accession>A0A6L8LIK4</accession>
<evidence type="ECO:0000256" key="8">
    <source>
        <dbReference type="ARBA" id="ARBA00022842"/>
    </source>
</evidence>
<evidence type="ECO:0000259" key="17">
    <source>
        <dbReference type="PROSITE" id="PS51462"/>
    </source>
</evidence>
<dbReference type="PROSITE" id="PS51462">
    <property type="entry name" value="NUDIX"/>
    <property type="match status" value="1"/>
</dbReference>
<keyword evidence="5" id="KW-0479">Metal-binding</keyword>
<evidence type="ECO:0000256" key="10">
    <source>
        <dbReference type="ARBA" id="ARBA00035861"/>
    </source>
</evidence>
<evidence type="ECO:0000256" key="3">
    <source>
        <dbReference type="ARBA" id="ARBA00022457"/>
    </source>
</evidence>
<evidence type="ECO:0000256" key="14">
    <source>
        <dbReference type="ARBA" id="ARBA00041592"/>
    </source>
</evidence>
<reference evidence="18 19" key="1">
    <citation type="submission" date="2020-01" db="EMBL/GenBank/DDBJ databases">
        <authorList>
            <person name="Chen S."/>
        </authorList>
    </citation>
    <scope>NUCLEOTIDE SEQUENCE [LARGE SCALE GENOMIC DNA]</scope>
    <source>
        <strain evidence="18 19">GS-10</strain>
    </source>
</reference>
<name>A0A6L8LIK4_9RHOB</name>
<dbReference type="SUPFAM" id="SSF55811">
    <property type="entry name" value="Nudix"/>
    <property type="match status" value="1"/>
</dbReference>
<feature type="domain" description="Nudix hydrolase" evidence="17">
    <location>
        <begin position="8"/>
        <end position="138"/>
    </location>
</feature>
<dbReference type="GO" id="GO:0046872">
    <property type="term" value="F:metal ion binding"/>
    <property type="evidence" value="ECO:0007669"/>
    <property type="project" value="UniProtKB-KW"/>
</dbReference>
<comment type="cofactor">
    <cofactor evidence="1">
        <name>Mg(2+)</name>
        <dbReference type="ChEBI" id="CHEBI:18420"/>
    </cofactor>
</comment>
<evidence type="ECO:0000256" key="15">
    <source>
        <dbReference type="ARBA" id="ARBA00041979"/>
    </source>
</evidence>
<evidence type="ECO:0000256" key="11">
    <source>
        <dbReference type="ARBA" id="ARBA00036904"/>
    </source>
</evidence>
<keyword evidence="8" id="KW-0460">Magnesium</keyword>
<dbReference type="GO" id="GO:0006260">
    <property type="term" value="P:DNA replication"/>
    <property type="evidence" value="ECO:0007669"/>
    <property type="project" value="UniProtKB-KW"/>
</dbReference>
<dbReference type="InterPro" id="IPR047127">
    <property type="entry name" value="MutT-like"/>
</dbReference>
<comment type="caution">
    <text evidence="18">The sequence shown here is derived from an EMBL/GenBank/DDBJ whole genome shotgun (WGS) entry which is preliminary data.</text>
</comment>